<feature type="region of interest" description="Disordered" evidence="6">
    <location>
        <begin position="223"/>
        <end position="346"/>
    </location>
</feature>
<keyword evidence="11" id="KW-1185">Reference proteome</keyword>
<dbReference type="PANTHER" id="PTHR13027:SF7">
    <property type="entry name" value="VACUOLAR FUSION PROTEIN MON1 HOMOLOG"/>
    <property type="match status" value="1"/>
</dbReference>
<dbReference type="GO" id="GO:0016192">
    <property type="term" value="P:vesicle-mediated transport"/>
    <property type="evidence" value="ECO:0007669"/>
    <property type="project" value="InterPro"/>
</dbReference>
<dbReference type="InterPro" id="IPR004353">
    <property type="entry name" value="Mon1"/>
</dbReference>
<evidence type="ECO:0000313" key="11">
    <source>
        <dbReference type="Proteomes" id="UP000398389"/>
    </source>
</evidence>
<dbReference type="GO" id="GO:0035658">
    <property type="term" value="C:Mon1-Ccz1 complex"/>
    <property type="evidence" value="ECO:0007669"/>
    <property type="project" value="TreeGrafter"/>
</dbReference>
<feature type="region of interest" description="Disordered" evidence="6">
    <location>
        <begin position="186"/>
        <end position="205"/>
    </location>
</feature>
<evidence type="ECO:0000259" key="7">
    <source>
        <dbReference type="Pfam" id="PF19036"/>
    </source>
</evidence>
<feature type="domain" description="FUZ/MON1/HPS1 second Longin" evidence="8">
    <location>
        <begin position="595"/>
        <end position="693"/>
    </location>
</feature>
<feature type="compositionally biased region" description="Acidic residues" evidence="6">
    <location>
        <begin position="80"/>
        <end position="111"/>
    </location>
</feature>
<evidence type="ECO:0000313" key="10">
    <source>
        <dbReference type="EMBL" id="VVT44699.1"/>
    </source>
</evidence>
<evidence type="ECO:0000259" key="8">
    <source>
        <dbReference type="Pfam" id="PF19037"/>
    </source>
</evidence>
<dbReference type="Proteomes" id="UP000398389">
    <property type="component" value="Unassembled WGS sequence"/>
</dbReference>
<evidence type="ECO:0000256" key="2">
    <source>
        <dbReference type="ARBA" id="ARBA00004440"/>
    </source>
</evidence>
<dbReference type="InterPro" id="IPR043971">
    <property type="entry name" value="FUZ/MON1/HPS1_longin_2"/>
</dbReference>
<feature type="domain" description="FUZ/MON1/HPS1 first Longin" evidence="7">
    <location>
        <begin position="426"/>
        <end position="556"/>
    </location>
</feature>
<feature type="compositionally biased region" description="Acidic residues" evidence="6">
    <location>
        <begin position="399"/>
        <end position="416"/>
    </location>
</feature>
<feature type="compositionally biased region" description="Polar residues" evidence="6">
    <location>
        <begin position="41"/>
        <end position="58"/>
    </location>
</feature>
<dbReference type="RefSeq" id="XP_031851118.1">
    <property type="nucleotide sequence ID" value="XM_031995227.1"/>
</dbReference>
<dbReference type="InterPro" id="IPR043970">
    <property type="entry name" value="FUZ/MON1/HPS1_longin_3"/>
</dbReference>
<dbReference type="EMBL" id="CABVLU010000001">
    <property type="protein sequence ID" value="VVT44699.1"/>
    <property type="molecule type" value="Genomic_DNA"/>
</dbReference>
<protein>
    <recommendedName>
        <fullName evidence="4">Vacuolar fusion protein MON1</fullName>
    </recommendedName>
    <alternativeName>
        <fullName evidence="5">Vacuolar fusion protein mon1</fullName>
    </alternativeName>
</protein>
<dbReference type="InterPro" id="IPR043972">
    <property type="entry name" value="FUZ/MON1/HPS1_longin_1"/>
</dbReference>
<evidence type="ECO:0000256" key="5">
    <source>
        <dbReference type="ARBA" id="ARBA00019201"/>
    </source>
</evidence>
<reference evidence="10 11" key="1">
    <citation type="submission" date="2019-09" db="EMBL/GenBank/DDBJ databases">
        <authorList>
            <person name="Brejova B."/>
        </authorList>
    </citation>
    <scope>NUCLEOTIDE SEQUENCE [LARGE SCALE GENOMIC DNA]</scope>
</reference>
<dbReference type="GO" id="GO:0032585">
    <property type="term" value="C:multivesicular body membrane"/>
    <property type="evidence" value="ECO:0007669"/>
    <property type="project" value="UniProtKB-SubCell"/>
</dbReference>
<organism evidence="10 11">
    <name type="scientific">Magnusiomyces paraingens</name>
    <dbReference type="NCBI Taxonomy" id="2606893"/>
    <lineage>
        <taxon>Eukaryota</taxon>
        <taxon>Fungi</taxon>
        <taxon>Dikarya</taxon>
        <taxon>Ascomycota</taxon>
        <taxon>Saccharomycotina</taxon>
        <taxon>Dipodascomycetes</taxon>
        <taxon>Dipodascales</taxon>
        <taxon>Dipodascaceae</taxon>
        <taxon>Magnusiomyces</taxon>
    </lineage>
</organism>
<gene>
    <name evidence="10" type="ORF">SAPINGB_P000503</name>
</gene>
<dbReference type="Pfam" id="PF19037">
    <property type="entry name" value="Fuz_longin_2"/>
    <property type="match status" value="1"/>
</dbReference>
<feature type="region of interest" description="Disordered" evidence="6">
    <location>
        <begin position="1"/>
        <end position="152"/>
    </location>
</feature>
<feature type="compositionally biased region" description="Low complexity" evidence="6">
    <location>
        <begin position="1"/>
        <end position="28"/>
    </location>
</feature>
<feature type="compositionally biased region" description="Polar residues" evidence="6">
    <location>
        <begin position="131"/>
        <end position="148"/>
    </location>
</feature>
<sequence length="913" mass="99198">MSSSSTTTSSSSSNSTSSSSSNSNSSSSRSLPNELQAAALNDTQPSVAITAPSMNRNAASAPLPITENYIIHRTYTEVPSELDSEEEEHEEGEEEGGEGEEEEYFEDEEGEAIQKTDTNDSANILSKLVKSPSSQLNSELDNEPTQPEESYINYKHIDETYPDTLSETGSERHVLAASRRSLSLSHITPRQSIGETSSSQDLQLQSSPTTALSFATGIGTGFTEMPLYDYGPSNNACYDENEPSSQILPGEEEEGQQQQQQQSTESHHGLMETAKRSIFSGFGSFKKKKSPKSISSIESIDAGGAPSMSRSSSTHSALTGNRRKSMATSPFSGPTDRVGSPEPTLSIDHASDVATLLSEVLDSDDLALPQDVQPLDPEPDSHTDAGLSYPHSISSLNSEAEEASDHEEAQEGEEEQELAKFLSRKKQYFILSTAGKPIYSMHGSDELVTGYMGVFQAIVSYFEDDSASGLTNSREGLQVLRAGNTMFVFAIEDPIILIAIDKLGQTELQLRAQLDLLYAQILSTLTKSQLSRVFKGRANFDLRPLLSGSEVFMNALTKEMSFGSPGVLLGALECLRLRKSMRAKMHHILSERRSKSLLYGLIVADSRLVAVIRPRKHSLHPPDLHLVFSMLFNTQSFSKGDGEHWVPICLPKFNATGFLYAYIHFFAPPQVALVLISADKGAFFELQAAKDGIVADLNAHNLITPILSSLNRGRYRTVEILGTPHLAYSGAARPQQQQQPQETQVQAPTSSWIPASSLAPFTVRHFLYKSRQNVQFVMPSFDPHYMDTAARHRLMILYHQLHGALHGGSRSGGGVIGSGNTVGGGTVGLRVYHVSRGDGGVRGSALAWLTPAFELYCVTGSAHEGVDPETGTCASLAPVTVNTKDAMLRAVKTIVGWIKSHEERLFIFGGAVF</sequence>
<accession>A0A5E8B0Y0</accession>
<feature type="region of interest" description="Disordered" evidence="6">
    <location>
        <begin position="730"/>
        <end position="749"/>
    </location>
</feature>
<dbReference type="Pfam" id="PF19036">
    <property type="entry name" value="Fuz_longin_1"/>
    <property type="match status" value="1"/>
</dbReference>
<dbReference type="GO" id="GO:0006623">
    <property type="term" value="P:protein targeting to vacuole"/>
    <property type="evidence" value="ECO:0007669"/>
    <property type="project" value="InterPro"/>
</dbReference>
<feature type="compositionally biased region" description="Polar residues" evidence="6">
    <location>
        <begin position="308"/>
        <end position="319"/>
    </location>
</feature>
<dbReference type="GeneID" id="43579327"/>
<dbReference type="PANTHER" id="PTHR13027">
    <property type="entry name" value="SAND PROTEIN-RELATED"/>
    <property type="match status" value="1"/>
</dbReference>
<evidence type="ECO:0000256" key="6">
    <source>
        <dbReference type="SAM" id="MobiDB-lite"/>
    </source>
</evidence>
<dbReference type="PRINTS" id="PR01546">
    <property type="entry name" value="YEAST73DUF"/>
</dbReference>
<feature type="compositionally biased region" description="Low complexity" evidence="6">
    <location>
        <begin position="731"/>
        <end position="748"/>
    </location>
</feature>
<dbReference type="AlphaFoldDB" id="A0A5E8B0Y0"/>
<feature type="region of interest" description="Disordered" evidence="6">
    <location>
        <begin position="369"/>
        <end position="416"/>
    </location>
</feature>
<feature type="compositionally biased region" description="Basic and acidic residues" evidence="6">
    <location>
        <begin position="265"/>
        <end position="275"/>
    </location>
</feature>
<comment type="subcellular location">
    <subcellularLocation>
        <location evidence="2">Endosome</location>
        <location evidence="2">Multivesicular body membrane</location>
        <topology evidence="2">Peripheral membrane protein</topology>
    </subcellularLocation>
    <subcellularLocation>
        <location evidence="1">Prevacuolar compartment membrane</location>
        <topology evidence="1">Peripheral membrane protein</topology>
    </subcellularLocation>
</comment>
<dbReference type="Pfam" id="PF19038">
    <property type="entry name" value="Fuz_longin_3"/>
    <property type="match status" value="1"/>
</dbReference>
<evidence type="ECO:0000259" key="9">
    <source>
        <dbReference type="Pfam" id="PF19038"/>
    </source>
</evidence>
<name>A0A5E8B0Y0_9ASCO</name>
<comment type="similarity">
    <text evidence="3">Belongs to the MON1/SAND family.</text>
</comment>
<dbReference type="GO" id="GO:0000329">
    <property type="term" value="C:fungal-type vacuole membrane"/>
    <property type="evidence" value="ECO:0007669"/>
    <property type="project" value="TreeGrafter"/>
</dbReference>
<feature type="domain" description="FUZ/MON1/HPS1 third Longin" evidence="9">
    <location>
        <begin position="763"/>
        <end position="861"/>
    </location>
</feature>
<dbReference type="OrthoDB" id="272411at2759"/>
<evidence type="ECO:0000256" key="3">
    <source>
        <dbReference type="ARBA" id="ARBA00008968"/>
    </source>
</evidence>
<evidence type="ECO:0000256" key="4">
    <source>
        <dbReference type="ARBA" id="ARBA00018132"/>
    </source>
</evidence>
<feature type="compositionally biased region" description="Polar residues" evidence="6">
    <location>
        <begin position="186"/>
        <end position="196"/>
    </location>
</feature>
<proteinExistence type="inferred from homology"/>
<evidence type="ECO:0000256" key="1">
    <source>
        <dbReference type="ARBA" id="ARBA00004380"/>
    </source>
</evidence>